<proteinExistence type="predicted"/>
<evidence type="ECO:0000313" key="1">
    <source>
        <dbReference type="EMBL" id="AXV05960.1"/>
    </source>
</evidence>
<name>A0A346XUR3_9ACTN</name>
<evidence type="ECO:0000313" key="2">
    <source>
        <dbReference type="Proteomes" id="UP000264006"/>
    </source>
</evidence>
<dbReference type="SUPFAM" id="SSF51445">
    <property type="entry name" value="(Trans)glycosidases"/>
    <property type="match status" value="1"/>
</dbReference>
<dbReference type="Proteomes" id="UP000264006">
    <property type="component" value="Chromosome"/>
</dbReference>
<dbReference type="InterPro" id="IPR017853">
    <property type="entry name" value="GH"/>
</dbReference>
<reference evidence="1 2" key="1">
    <citation type="submission" date="2018-09" db="EMBL/GenBank/DDBJ databases">
        <title>Complete genome sequence of Euzebya sp. DY32-46 isolated from seawater of Pacific Ocean.</title>
        <authorList>
            <person name="Xu L."/>
            <person name="Wu Y.-H."/>
            <person name="Xu X.-W."/>
        </authorList>
    </citation>
    <scope>NUCLEOTIDE SEQUENCE [LARGE SCALE GENOMIC DNA]</scope>
    <source>
        <strain evidence="1 2">DY32-46</strain>
    </source>
</reference>
<organism evidence="1 2">
    <name type="scientific">Euzebya pacifica</name>
    <dbReference type="NCBI Taxonomy" id="1608957"/>
    <lineage>
        <taxon>Bacteria</taxon>
        <taxon>Bacillati</taxon>
        <taxon>Actinomycetota</taxon>
        <taxon>Nitriliruptoria</taxon>
        <taxon>Euzebyales</taxon>
    </lineage>
</organism>
<dbReference type="AlphaFoldDB" id="A0A346XUR3"/>
<accession>A0A346XUR3</accession>
<sequence>MLGVAVVFLALASVALSEPADEGPRWMLTGDVGTKILDAGRQHTLTIDRLDGELLRLHGPKPQAAPPAPGEELAAFAGLSTWIDTYDTDLTPAQQVDLAAANGVQAIYLQVSRESTNGALHDHERLAEVIELAHDAGLRVMVWTIPEFEDPDTDLARAKAAMAFVTPRGDRPDAFGLDIEVDDLADVGLRTQRVLELSAELRSWVGPDYPMAAIVLPPMQLEVNTTWWPGFPYAELAEHYDVFVPMSYSSYRGTDTVITHQWNHDNVVRLRQLVGDPDLPVHLAGGIADRLPEVETFVRAAQDTGVIGAGLYDLRTTPPAAWAALQALRTDG</sequence>
<keyword evidence="2" id="KW-1185">Reference proteome</keyword>
<gene>
    <name evidence="1" type="ORF">DVS28_a1260</name>
</gene>
<dbReference type="EMBL" id="CP031165">
    <property type="protein sequence ID" value="AXV05960.1"/>
    <property type="molecule type" value="Genomic_DNA"/>
</dbReference>
<protein>
    <submittedName>
        <fullName evidence="1">N-acetylmuramoyl-L-alanine amidase</fullName>
    </submittedName>
</protein>
<dbReference type="KEGG" id="euz:DVS28_a1260"/>